<keyword evidence="1" id="KW-0560">Oxidoreductase</keyword>
<evidence type="ECO:0000256" key="1">
    <source>
        <dbReference type="ARBA" id="ARBA00023002"/>
    </source>
</evidence>
<feature type="domain" description="Pyruvate/ketoisovalerate oxidoreductase catalytic" evidence="2">
    <location>
        <begin position="14"/>
        <end position="189"/>
    </location>
</feature>
<protein>
    <submittedName>
        <fullName evidence="3">Indolepyruvate oxidoreductase subunit beta 2</fullName>
    </submittedName>
</protein>
<evidence type="ECO:0000313" key="3">
    <source>
        <dbReference type="EMBL" id="ABI68504.1"/>
    </source>
</evidence>
<dbReference type="Gene3D" id="3.40.920.10">
    <property type="entry name" value="Pyruvate-ferredoxin oxidoreductase, PFOR, domain III"/>
    <property type="match status" value="1"/>
</dbReference>
<dbReference type="PANTHER" id="PTHR43854:SF1">
    <property type="entry name" value="INDOLEPYRUVATE OXIDOREDUCTASE SUBUNIT IORB"/>
    <property type="match status" value="1"/>
</dbReference>
<dbReference type="EMBL" id="CP000448">
    <property type="protein sequence ID" value="ABI68504.1"/>
    <property type="molecule type" value="Genomic_DNA"/>
</dbReference>
<dbReference type="SUPFAM" id="SSF53323">
    <property type="entry name" value="Pyruvate-ferredoxin oxidoreductase, PFOR, domain III"/>
    <property type="match status" value="1"/>
</dbReference>
<dbReference type="PANTHER" id="PTHR43854">
    <property type="entry name" value="INDOLEPYRUVATE OXIDOREDUCTASE SUBUNIT IORB"/>
    <property type="match status" value="1"/>
</dbReference>
<dbReference type="STRING" id="335541.Swol_1195"/>
<dbReference type="GO" id="GO:0016903">
    <property type="term" value="F:oxidoreductase activity, acting on the aldehyde or oxo group of donors"/>
    <property type="evidence" value="ECO:0007669"/>
    <property type="project" value="InterPro"/>
</dbReference>
<dbReference type="RefSeq" id="WP_011640607.1">
    <property type="nucleotide sequence ID" value="NC_008346.1"/>
</dbReference>
<evidence type="ECO:0000313" key="4">
    <source>
        <dbReference type="Proteomes" id="UP000001968"/>
    </source>
</evidence>
<keyword evidence="3" id="KW-0670">Pyruvate</keyword>
<evidence type="ECO:0000259" key="2">
    <source>
        <dbReference type="Pfam" id="PF01558"/>
    </source>
</evidence>
<dbReference type="NCBIfam" id="NF005322">
    <property type="entry name" value="PRK06853.1-2"/>
    <property type="match status" value="1"/>
</dbReference>
<dbReference type="AlphaFoldDB" id="Q0AXQ0"/>
<keyword evidence="4" id="KW-1185">Reference proteome</keyword>
<sequence>MPKQTTNVLIVGVGGQGTLLTSRIIAQVAVQMGYDVKVSEIHGMAQRGGSVVSQVRYGEKVYSPIIKKSDADILLAFEKLEAARWLDYLKPGGKVIINDERVDPLPVMSGKLKYPVDIDKKIARLTPDTTIVDATRMAEECGNARAANVVLVGMLAAAINIPAEEVENAIREMVPAKALEVNLKAFREGQKYWSATLNRL</sequence>
<dbReference type="InterPro" id="IPR002869">
    <property type="entry name" value="Pyrv_flavodox_OxRed_cen"/>
</dbReference>
<dbReference type="KEGG" id="swo:Swol_1195"/>
<dbReference type="eggNOG" id="COG1014">
    <property type="taxonomic scope" value="Bacteria"/>
</dbReference>
<dbReference type="InterPro" id="IPR019752">
    <property type="entry name" value="Pyrv/ketoisovalerate_OxRed_cat"/>
</dbReference>
<name>Q0AXQ0_SYNWW</name>
<dbReference type="Proteomes" id="UP000001968">
    <property type="component" value="Chromosome"/>
</dbReference>
<dbReference type="OrthoDB" id="9789125at2"/>
<gene>
    <name evidence="3" type="ordered locus">Swol_1195</name>
</gene>
<dbReference type="HOGENOM" id="CLU_087284_1_1_9"/>
<dbReference type="NCBIfam" id="NF005325">
    <property type="entry name" value="PRK06853.1-5"/>
    <property type="match status" value="1"/>
</dbReference>
<proteinExistence type="predicted"/>
<dbReference type="Pfam" id="PF01558">
    <property type="entry name" value="POR"/>
    <property type="match status" value="1"/>
</dbReference>
<reference evidence="4" key="1">
    <citation type="journal article" date="2010" name="Environ. Microbiol.">
        <title>The genome of Syntrophomonas wolfei: new insights into syntrophic metabolism and biohydrogen production.</title>
        <authorList>
            <person name="Sieber J.R."/>
            <person name="Sims D.R."/>
            <person name="Han C."/>
            <person name="Kim E."/>
            <person name="Lykidis A."/>
            <person name="Lapidus A.L."/>
            <person name="McDonnald E."/>
            <person name="Rohlin L."/>
            <person name="Culley D.E."/>
            <person name="Gunsalus R."/>
            <person name="McInerney M.J."/>
        </authorList>
    </citation>
    <scope>NUCLEOTIDE SEQUENCE [LARGE SCALE GENOMIC DNA]</scope>
    <source>
        <strain evidence="4">DSM 2245B / Goettingen</strain>
    </source>
</reference>
<dbReference type="InterPro" id="IPR052198">
    <property type="entry name" value="IorB_Oxidoreductase"/>
</dbReference>
<organism evidence="3 4">
    <name type="scientific">Syntrophomonas wolfei subsp. wolfei (strain DSM 2245B / Goettingen)</name>
    <dbReference type="NCBI Taxonomy" id="335541"/>
    <lineage>
        <taxon>Bacteria</taxon>
        <taxon>Bacillati</taxon>
        <taxon>Bacillota</taxon>
        <taxon>Clostridia</taxon>
        <taxon>Eubacteriales</taxon>
        <taxon>Syntrophomonadaceae</taxon>
        <taxon>Syntrophomonas</taxon>
    </lineage>
</organism>
<accession>Q0AXQ0</accession>